<evidence type="ECO:0000256" key="1">
    <source>
        <dbReference type="SAM" id="MobiDB-lite"/>
    </source>
</evidence>
<sequence>MAAGECGGGECHHYEATKSQENADLHSELLGSWDFSSLRSWEGSSARWKKNLGKGGVQESSAHNLFDRMTSQH</sequence>
<accession>A0A0E0J7J6</accession>
<dbReference type="Proteomes" id="UP000006591">
    <property type="component" value="Chromosome 12"/>
</dbReference>
<evidence type="ECO:0000313" key="2">
    <source>
        <dbReference type="EnsemblPlants" id="ONIVA12G04590.1"/>
    </source>
</evidence>
<reference evidence="2" key="2">
    <citation type="submission" date="2018-04" db="EMBL/GenBank/DDBJ databases">
        <title>OnivRS2 (Oryza nivara Reference Sequence Version 2).</title>
        <authorList>
            <person name="Zhang J."/>
            <person name="Kudrna D."/>
            <person name="Lee S."/>
            <person name="Talag J."/>
            <person name="Rajasekar S."/>
            <person name="Welchert J."/>
            <person name="Hsing Y.-I."/>
            <person name="Wing R.A."/>
        </authorList>
    </citation>
    <scope>NUCLEOTIDE SEQUENCE [LARGE SCALE GENOMIC DNA]</scope>
    <source>
        <strain evidence="2">SL10</strain>
    </source>
</reference>
<organism evidence="2">
    <name type="scientific">Oryza nivara</name>
    <name type="common">Indian wild rice</name>
    <name type="synonym">Oryza sativa f. spontanea</name>
    <dbReference type="NCBI Taxonomy" id="4536"/>
    <lineage>
        <taxon>Eukaryota</taxon>
        <taxon>Viridiplantae</taxon>
        <taxon>Streptophyta</taxon>
        <taxon>Embryophyta</taxon>
        <taxon>Tracheophyta</taxon>
        <taxon>Spermatophyta</taxon>
        <taxon>Magnoliopsida</taxon>
        <taxon>Liliopsida</taxon>
        <taxon>Poales</taxon>
        <taxon>Poaceae</taxon>
        <taxon>BOP clade</taxon>
        <taxon>Oryzoideae</taxon>
        <taxon>Oryzeae</taxon>
        <taxon>Oryzinae</taxon>
        <taxon>Oryza</taxon>
    </lineage>
</organism>
<name>A0A0E0J7J6_ORYNI</name>
<feature type="compositionally biased region" description="Polar residues" evidence="1">
    <location>
        <begin position="58"/>
        <end position="73"/>
    </location>
</feature>
<dbReference type="HOGENOM" id="CLU_2709014_0_0_1"/>
<dbReference type="AlphaFoldDB" id="A0A0E0J7J6"/>
<dbReference type="EnsemblPlants" id="ONIVA12G04590.1">
    <property type="protein sequence ID" value="ONIVA12G04590.1"/>
    <property type="gene ID" value="ONIVA12G04590"/>
</dbReference>
<protein>
    <submittedName>
        <fullName evidence="2">Uncharacterized protein</fullName>
    </submittedName>
</protein>
<keyword evidence="3" id="KW-1185">Reference proteome</keyword>
<reference evidence="2" key="1">
    <citation type="submission" date="2015-04" db="UniProtKB">
        <authorList>
            <consortium name="EnsemblPlants"/>
        </authorList>
    </citation>
    <scope>IDENTIFICATION</scope>
    <source>
        <strain evidence="2">SL10</strain>
    </source>
</reference>
<feature type="region of interest" description="Disordered" evidence="1">
    <location>
        <begin position="51"/>
        <end position="73"/>
    </location>
</feature>
<dbReference type="Gramene" id="ONIVA12G04590.1">
    <property type="protein sequence ID" value="ONIVA12G04590.1"/>
    <property type="gene ID" value="ONIVA12G04590"/>
</dbReference>
<proteinExistence type="predicted"/>
<evidence type="ECO:0000313" key="3">
    <source>
        <dbReference type="Proteomes" id="UP000006591"/>
    </source>
</evidence>